<accession>A0ABM7Z1J7</accession>
<reference evidence="1" key="1">
    <citation type="submission" date="2022-04" db="EMBL/GenBank/DDBJ databases">
        <title>Complete genome sequence of a cyanobacterium, Nostoc sp. SO-36, isolated in Antarctica.</title>
        <authorList>
            <person name="Kanesaki Y."/>
            <person name="Effendi D."/>
            <person name="Sakamoto T."/>
            <person name="Ohtani S."/>
            <person name="Awai K."/>
        </authorList>
    </citation>
    <scope>NUCLEOTIDE SEQUENCE</scope>
    <source>
        <strain evidence="1">SO-36</strain>
    </source>
</reference>
<proteinExistence type="predicted"/>
<gene>
    <name evidence="1" type="ORF">ANSO36C_25970</name>
</gene>
<dbReference type="EMBL" id="AP025732">
    <property type="protein sequence ID" value="BDI16795.1"/>
    <property type="molecule type" value="Genomic_DNA"/>
</dbReference>
<protein>
    <submittedName>
        <fullName evidence="1">Uncharacterized protein</fullName>
    </submittedName>
</protein>
<name>A0ABM7Z1J7_NOSCO</name>
<organism evidence="1 2">
    <name type="scientific">Nostoc cf. commune SO-36</name>
    <dbReference type="NCBI Taxonomy" id="449208"/>
    <lineage>
        <taxon>Bacteria</taxon>
        <taxon>Bacillati</taxon>
        <taxon>Cyanobacteriota</taxon>
        <taxon>Cyanophyceae</taxon>
        <taxon>Nostocales</taxon>
        <taxon>Nostocaceae</taxon>
        <taxon>Nostoc</taxon>
    </lineage>
</organism>
<sequence>MSLLTAMKPKVYIETSIPSFYYEARTEPDMVARRDWTREWWSHASDNYVLVTSLAVLDELN</sequence>
<keyword evidence="2" id="KW-1185">Reference proteome</keyword>
<evidence type="ECO:0000313" key="2">
    <source>
        <dbReference type="Proteomes" id="UP001055453"/>
    </source>
</evidence>
<evidence type="ECO:0000313" key="1">
    <source>
        <dbReference type="EMBL" id="BDI16795.1"/>
    </source>
</evidence>
<dbReference type="Proteomes" id="UP001055453">
    <property type="component" value="Chromosome"/>
</dbReference>